<evidence type="ECO:0000313" key="2">
    <source>
        <dbReference type="Proteomes" id="UP001163321"/>
    </source>
</evidence>
<name>A0ACC0W4X2_9STRA</name>
<reference evidence="1 2" key="1">
    <citation type="journal article" date="2022" name="bioRxiv">
        <title>The genome of the oomycete Peronosclerospora sorghi, a cosmopolitan pathogen of maize and sorghum, is inflated with dispersed pseudogenes.</title>
        <authorList>
            <person name="Fletcher K."/>
            <person name="Martin F."/>
            <person name="Isakeit T."/>
            <person name="Cavanaugh K."/>
            <person name="Magill C."/>
            <person name="Michelmore R."/>
        </authorList>
    </citation>
    <scope>NUCLEOTIDE SEQUENCE [LARGE SCALE GENOMIC DNA]</scope>
    <source>
        <strain evidence="1">P6</strain>
    </source>
</reference>
<sequence length="704" mass="77026">MEVIELDDSSGASSEEDYKITSTASSIAKRSHAQSSVGYADAVEVALAMAAALKPGTSTKKKKTALAPPLVPTKAKKQSTRHQVGTRRPQHCIEKKRSGSNHTILSSHKGRARQQSSKTSNRFSSRDESSSESDAISRTLHRSTISKVETPVRARRLNVSSKEARPNCRRQVKRRQRAQVVTPPTNQLDSAEIVDLLSSSDSCSSSSGLPVVRHSRSLSASSLSSSEASMETPLISNKKQPVRKDSASSRKKPNLLVRPVEKAKIAGAQQVSPSACNKSSSIVSHVGKHKRVVLQKRQDSSTKAFEDISKKMNSNTKKAVVNGQQTGDTGSTSLNRKQNVAPASSSPIASPSPLPLRKSMVKSSSAKQVPQTREGEVDAFGRHHCRKSVPSPKSSDRVKSAPPSPASDVSISSSSSISMDPPRRKKRRVYSRFNVDQVALNDLQAQERELAWIRSQHKQLHISLPSSKSSVKKRCDESKVVDTSRANNTACLKKVDCSKQQLDSAKPVQEKPVVLEQSLGAGSHRAMLHPTSYRGVFFDEAPLNILNDQACSVPFTSKRDHPLTFYDETDNFASQCSILESFGKRTQCISSVFPREVPELQSDVTRSVKSLVGTHLPTIRRCFRKKVRAILAEARQNICAYQTALKKYRGSGDTSDLKSRPLPRSSAEKKAVKLAKTVKHTCSLSDGSVSFQIGHSSEKRRCHR</sequence>
<dbReference type="EMBL" id="CM047583">
    <property type="protein sequence ID" value="KAI9913784.1"/>
    <property type="molecule type" value="Genomic_DNA"/>
</dbReference>
<organism evidence="1 2">
    <name type="scientific">Peronosclerospora sorghi</name>
    <dbReference type="NCBI Taxonomy" id="230839"/>
    <lineage>
        <taxon>Eukaryota</taxon>
        <taxon>Sar</taxon>
        <taxon>Stramenopiles</taxon>
        <taxon>Oomycota</taxon>
        <taxon>Peronosporomycetes</taxon>
        <taxon>Peronosporales</taxon>
        <taxon>Peronosporaceae</taxon>
        <taxon>Peronosclerospora</taxon>
    </lineage>
</organism>
<gene>
    <name evidence="1" type="ORF">PsorP6_004983</name>
</gene>
<protein>
    <submittedName>
        <fullName evidence="1">Uncharacterized protein</fullName>
    </submittedName>
</protein>
<evidence type="ECO:0000313" key="1">
    <source>
        <dbReference type="EMBL" id="KAI9913784.1"/>
    </source>
</evidence>
<accession>A0ACC0W4X2</accession>
<keyword evidence="2" id="KW-1185">Reference proteome</keyword>
<comment type="caution">
    <text evidence="1">The sequence shown here is derived from an EMBL/GenBank/DDBJ whole genome shotgun (WGS) entry which is preliminary data.</text>
</comment>
<proteinExistence type="predicted"/>
<dbReference type="Proteomes" id="UP001163321">
    <property type="component" value="Chromosome 4"/>
</dbReference>